<dbReference type="RefSeq" id="WP_125486275.1">
    <property type="nucleotide sequence ID" value="NZ_RSDW01000001.1"/>
</dbReference>
<dbReference type="AlphaFoldDB" id="A0A428MLU1"/>
<evidence type="ECO:0000259" key="1">
    <source>
        <dbReference type="Pfam" id="PF07883"/>
    </source>
</evidence>
<dbReference type="Gene3D" id="2.60.120.10">
    <property type="entry name" value="Jelly Rolls"/>
    <property type="match status" value="1"/>
</dbReference>
<dbReference type="Pfam" id="PF07883">
    <property type="entry name" value="Cupin_2"/>
    <property type="match status" value="1"/>
</dbReference>
<dbReference type="InterPro" id="IPR014710">
    <property type="entry name" value="RmlC-like_jellyroll"/>
</dbReference>
<dbReference type="PANTHER" id="PTHR38599">
    <property type="entry name" value="CUPIN DOMAIN PROTEIN (AFU_ORTHOLOGUE AFUA_3G13620)"/>
    <property type="match status" value="1"/>
</dbReference>
<dbReference type="PANTHER" id="PTHR38599:SF1">
    <property type="entry name" value="CUPIN DOMAIN PROTEIN (AFU_ORTHOLOGUE AFUA_3G13620)"/>
    <property type="match status" value="1"/>
</dbReference>
<sequence length="139" mass="15064">MIPRREVIEGLFKTGLATLGSSIIGSTGVQAAKVCTVFKQPLPSVSLDHWDLTILEVDYPAGGFSNAHRHPGFVVGYILEGEVRFKLKGQPEKTYRKGQVFYEPPNSVHQVSANVSMAKPARVLALIFAQTGSQNSIPA</sequence>
<comment type="caution">
    <text evidence="2">The sequence shown here is derived from an EMBL/GenBank/DDBJ whole genome shotgun (WGS) entry which is preliminary data.</text>
</comment>
<dbReference type="InterPro" id="IPR011051">
    <property type="entry name" value="RmlC_Cupin_sf"/>
</dbReference>
<dbReference type="CDD" id="cd02234">
    <property type="entry name" value="cupin_BLR7677-like"/>
    <property type="match status" value="1"/>
</dbReference>
<keyword evidence="3" id="KW-1185">Reference proteome</keyword>
<proteinExistence type="predicted"/>
<dbReference type="EMBL" id="RSDW01000001">
    <property type="protein sequence ID" value="RSL17846.1"/>
    <property type="molecule type" value="Genomic_DNA"/>
</dbReference>
<organism evidence="2 3">
    <name type="scientific">Edaphobacter aggregans</name>
    <dbReference type="NCBI Taxonomy" id="570835"/>
    <lineage>
        <taxon>Bacteria</taxon>
        <taxon>Pseudomonadati</taxon>
        <taxon>Acidobacteriota</taxon>
        <taxon>Terriglobia</taxon>
        <taxon>Terriglobales</taxon>
        <taxon>Acidobacteriaceae</taxon>
        <taxon>Edaphobacter</taxon>
    </lineage>
</organism>
<accession>A0A428MLU1</accession>
<name>A0A428MLU1_9BACT</name>
<protein>
    <submittedName>
        <fullName evidence="2">Cupin domain</fullName>
    </submittedName>
</protein>
<dbReference type="Proteomes" id="UP000269669">
    <property type="component" value="Unassembled WGS sequence"/>
</dbReference>
<dbReference type="SUPFAM" id="SSF51182">
    <property type="entry name" value="RmlC-like cupins"/>
    <property type="match status" value="1"/>
</dbReference>
<evidence type="ECO:0000313" key="2">
    <source>
        <dbReference type="EMBL" id="RSL17846.1"/>
    </source>
</evidence>
<reference evidence="2 3" key="1">
    <citation type="submission" date="2018-12" db="EMBL/GenBank/DDBJ databases">
        <title>Sequencing of bacterial isolates from soil warming experiment in Harvard Forest, Massachusetts, USA.</title>
        <authorList>
            <person name="Deangelis K."/>
        </authorList>
    </citation>
    <scope>NUCLEOTIDE SEQUENCE [LARGE SCALE GENOMIC DNA]</scope>
    <source>
        <strain evidence="2 3">EB153</strain>
    </source>
</reference>
<dbReference type="InterPro" id="IPR013096">
    <property type="entry name" value="Cupin_2"/>
</dbReference>
<evidence type="ECO:0000313" key="3">
    <source>
        <dbReference type="Proteomes" id="UP000269669"/>
    </source>
</evidence>
<feature type="domain" description="Cupin type-2" evidence="1">
    <location>
        <begin position="56"/>
        <end position="125"/>
    </location>
</feature>
<gene>
    <name evidence="2" type="ORF">EDE15_3395</name>
</gene>
<dbReference type="OrthoDB" id="121515at2"/>